<dbReference type="Proteomes" id="UP000281553">
    <property type="component" value="Unassembled WGS sequence"/>
</dbReference>
<accession>A0A3P6VB56</accession>
<gene>
    <name evidence="1" type="ORF">DILT_LOCUS4036</name>
</gene>
<protein>
    <submittedName>
        <fullName evidence="1">Uncharacterized protein</fullName>
    </submittedName>
</protein>
<evidence type="ECO:0000313" key="2">
    <source>
        <dbReference type="Proteomes" id="UP000281553"/>
    </source>
</evidence>
<proteinExistence type="predicted"/>
<name>A0A3P6VB56_DIBLA</name>
<keyword evidence="2" id="KW-1185">Reference proteome</keyword>
<dbReference type="EMBL" id="UYRU01044722">
    <property type="protein sequence ID" value="VDK87531.1"/>
    <property type="molecule type" value="Genomic_DNA"/>
</dbReference>
<dbReference type="AlphaFoldDB" id="A0A3P6VB56"/>
<reference evidence="1 2" key="1">
    <citation type="submission" date="2018-11" db="EMBL/GenBank/DDBJ databases">
        <authorList>
            <consortium name="Pathogen Informatics"/>
        </authorList>
    </citation>
    <scope>NUCLEOTIDE SEQUENCE [LARGE SCALE GENOMIC DNA]</scope>
</reference>
<sequence length="108" mass="12714">MTLILRRSATNSEAFDTELAKRSQDIINNMNVDFEQLQVLCELGTEIKKMRLHSITYTAVNDWFDEIDENVQCLFGKGPFRETCMFNFLAVNKAKFFQSNHKIERDLW</sequence>
<evidence type="ECO:0000313" key="1">
    <source>
        <dbReference type="EMBL" id="VDK87531.1"/>
    </source>
</evidence>
<organism evidence="1 2">
    <name type="scientific">Dibothriocephalus latus</name>
    <name type="common">Fish tapeworm</name>
    <name type="synonym">Diphyllobothrium latum</name>
    <dbReference type="NCBI Taxonomy" id="60516"/>
    <lineage>
        <taxon>Eukaryota</taxon>
        <taxon>Metazoa</taxon>
        <taxon>Spiralia</taxon>
        <taxon>Lophotrochozoa</taxon>
        <taxon>Platyhelminthes</taxon>
        <taxon>Cestoda</taxon>
        <taxon>Eucestoda</taxon>
        <taxon>Diphyllobothriidea</taxon>
        <taxon>Diphyllobothriidae</taxon>
        <taxon>Dibothriocephalus</taxon>
    </lineage>
</organism>